<name>A0ABN9R8K2_9DINO</name>
<dbReference type="Proteomes" id="UP001189429">
    <property type="component" value="Unassembled WGS sequence"/>
</dbReference>
<reference evidence="1" key="1">
    <citation type="submission" date="2023-10" db="EMBL/GenBank/DDBJ databases">
        <authorList>
            <person name="Chen Y."/>
            <person name="Shah S."/>
            <person name="Dougan E. K."/>
            <person name="Thang M."/>
            <person name="Chan C."/>
        </authorList>
    </citation>
    <scope>NUCLEOTIDE SEQUENCE [LARGE SCALE GENOMIC DNA]</scope>
</reference>
<organism evidence="1 2">
    <name type="scientific">Prorocentrum cordatum</name>
    <dbReference type="NCBI Taxonomy" id="2364126"/>
    <lineage>
        <taxon>Eukaryota</taxon>
        <taxon>Sar</taxon>
        <taxon>Alveolata</taxon>
        <taxon>Dinophyceae</taxon>
        <taxon>Prorocentrales</taxon>
        <taxon>Prorocentraceae</taxon>
        <taxon>Prorocentrum</taxon>
    </lineage>
</organism>
<evidence type="ECO:0008006" key="3">
    <source>
        <dbReference type="Google" id="ProtNLM"/>
    </source>
</evidence>
<evidence type="ECO:0000313" key="2">
    <source>
        <dbReference type="Proteomes" id="UP001189429"/>
    </source>
</evidence>
<gene>
    <name evidence="1" type="ORF">PCOR1329_LOCUS18276</name>
</gene>
<comment type="caution">
    <text evidence="1">The sequence shown here is derived from an EMBL/GenBank/DDBJ whole genome shotgun (WGS) entry which is preliminary data.</text>
</comment>
<proteinExistence type="predicted"/>
<sequence>MSKRDGAGLPIIRVNSTSLPLSCLRTEGAKRGGILAASIYLDKNHLGESSWSVLRDLGRALRASGRSFVVGGDFNVGPDIFTDKARCWLEGVRGQVVSNFVRQGTCFFAKDAPPSELDFYIASLDLAHRTRSCKIIDDPCCRPLAEARGREAAGEAPGCTEALFPREKPVGPAQEAPQVDAEVRASCEMACSQDELARAFLGIIGHVEEELLQVFHIDPEDAHKMPKAVSLTAPLAPPAARAAWADAMEAEANALTDAFRSSQARGFADWSARSMRAGGGAVHAYRRGPQGWLPDEIVDGAPVGGQDRVDAVARFWSQEVWTLKDAAAAATPTLRPPTGPSMARPSLERARRAAKQLARRTGAGADQFSPRLIVETSDPCIECRIDLGIACERLERFPSAARLVHLVMLLKPAGGFRPIGRLTWPPRWRARVRQEESRAWEAQLLQEKISNFWGGQGKAAEGAIWRQALHNEDADGRGLCSGGALLDLWNAREGYPLALTAAALSIYEGPKRIVLDGIVSEAFLLATGLVAGRGHAGRLPRRCMAIIDAEHRRMYKEVPLAITFDDCSLRMAGTEASDIGAVVSRGKSEILDSSDKLRCAIELNVGEGVQQVRGSSKVVGMKLTNSGLKPVAIYGIACMAWPTKAPLGWRSRLAAVAFGTGAGRSISLSYLVSPRPWDDPLFDHIVKPIVAWAKGLQLALASDRRALGSALAAACGRLGASGAEDLAGRGPAAAAVLAAVRLGWGADHTRRWTDDPKRPIDMGVSGAGELLAAAETLAHSLPPVHMHSDSQLMLDGWEAGEDWCVCWNRPYSESWQFFWSRARDAGCENIHISKVKGHASMNDVHSGVITLWQRQGNRLAGASAKQGASVHPFWPAHAEAATVAAEWGVGLGRWAGVAAQEGDSWLRAEDGFEAPGLSLVRCSVEGSRNAS</sequence>
<dbReference type="SUPFAM" id="SSF56219">
    <property type="entry name" value="DNase I-like"/>
    <property type="match status" value="1"/>
</dbReference>
<accession>A0ABN9R8K2</accession>
<dbReference type="EMBL" id="CAUYUJ010005736">
    <property type="protein sequence ID" value="CAK0814761.1"/>
    <property type="molecule type" value="Genomic_DNA"/>
</dbReference>
<evidence type="ECO:0000313" key="1">
    <source>
        <dbReference type="EMBL" id="CAK0814761.1"/>
    </source>
</evidence>
<dbReference type="InterPro" id="IPR036691">
    <property type="entry name" value="Endo/exonu/phosph_ase_sf"/>
</dbReference>
<protein>
    <recommendedName>
        <fullName evidence="3">RNase H type-1 domain-containing protein</fullName>
    </recommendedName>
</protein>
<keyword evidence="2" id="KW-1185">Reference proteome</keyword>